<evidence type="ECO:0000256" key="5">
    <source>
        <dbReference type="ARBA" id="ARBA00017985"/>
    </source>
</evidence>
<dbReference type="GO" id="GO:0008903">
    <property type="term" value="F:hydroxypyruvate isomerase activity"/>
    <property type="evidence" value="ECO:0007669"/>
    <property type="project" value="UniProtKB-EC"/>
</dbReference>
<evidence type="ECO:0000256" key="1">
    <source>
        <dbReference type="ARBA" id="ARBA00000476"/>
    </source>
</evidence>
<accession>A0A1Y1M9E1</accession>
<dbReference type="EMBL" id="GEZM01036958">
    <property type="protein sequence ID" value="JAV82314.1"/>
    <property type="molecule type" value="Transcribed_RNA"/>
</dbReference>
<evidence type="ECO:0000259" key="9">
    <source>
        <dbReference type="Pfam" id="PF01261"/>
    </source>
</evidence>
<evidence type="ECO:0000256" key="2">
    <source>
        <dbReference type="ARBA" id="ARBA00002968"/>
    </source>
</evidence>
<dbReference type="SUPFAM" id="SSF51658">
    <property type="entry name" value="Xylose isomerase-like"/>
    <property type="match status" value="1"/>
</dbReference>
<evidence type="ECO:0000256" key="6">
    <source>
        <dbReference type="ARBA" id="ARBA00023235"/>
    </source>
</evidence>
<dbReference type="GO" id="GO:0046487">
    <property type="term" value="P:glyoxylate metabolic process"/>
    <property type="evidence" value="ECO:0007669"/>
    <property type="project" value="TreeGrafter"/>
</dbReference>
<sequence length="281" mass="32210">MQYSRLLMSKIPLTSIISRYHNMPKFCANLSFMFTEKPFEERYQLARDAGFKAVESAFPLGISKDDLVNHKTKANVEQILINTYTDTTKGEFGYAAVVGQGWQFDDSLKLTIDYAKSLGAKKIHIMSGKVEQPTALNDERCENNLWYASKMLEKENIIGLIEPINKYSLPNYYMDSYEKALSLIKKVNSPNLKLMLDIFHLQQIQGDITHTIKDVIQHVGHVQIAQVPNRNEPDTAGEINYQYVFDLLESVGYNDWIGLEYKPSATTVQGLKWIKDFNYTL</sequence>
<dbReference type="Pfam" id="PF01261">
    <property type="entry name" value="AP_endonuc_2"/>
    <property type="match status" value="1"/>
</dbReference>
<evidence type="ECO:0000256" key="8">
    <source>
        <dbReference type="PIRSR" id="PIRSR006241-50"/>
    </source>
</evidence>
<protein>
    <recommendedName>
        <fullName evidence="5 7">Putative hydroxypyruvate isomerase</fullName>
        <ecNumber evidence="4 7">5.3.1.22</ecNumber>
    </recommendedName>
</protein>
<feature type="domain" description="Xylose isomerase-like TIM barrel" evidence="9">
    <location>
        <begin position="44"/>
        <end position="276"/>
    </location>
</feature>
<dbReference type="InterPro" id="IPR036237">
    <property type="entry name" value="Xyl_isomerase-like_sf"/>
</dbReference>
<dbReference type="InterPro" id="IPR013022">
    <property type="entry name" value="Xyl_isomerase-like_TIM-brl"/>
</dbReference>
<dbReference type="PIRSF" id="PIRSF006241">
    <property type="entry name" value="HyI"/>
    <property type="match status" value="1"/>
</dbReference>
<evidence type="ECO:0000256" key="3">
    <source>
        <dbReference type="ARBA" id="ARBA00005962"/>
    </source>
</evidence>
<feature type="active site" description="Proton donor/acceptor" evidence="8">
    <location>
        <position position="260"/>
    </location>
</feature>
<comment type="function">
    <text evidence="2 7">Catalyzes the reversible isomerization between hydroxypyruvate and 2-hydroxy-3-oxopropanoate (also termed tartronate semialdehyde).</text>
</comment>
<reference evidence="10" key="1">
    <citation type="journal article" date="2016" name="Sci. Rep.">
        <title>Molecular characterization of firefly nuptial gifts: a multi-omics approach sheds light on postcopulatory sexual selection.</title>
        <authorList>
            <person name="Al-Wathiqui N."/>
            <person name="Fallon T.R."/>
            <person name="South A."/>
            <person name="Weng J.K."/>
            <person name="Lewis S.M."/>
        </authorList>
    </citation>
    <scope>NUCLEOTIDE SEQUENCE</scope>
</reference>
<dbReference type="InterPro" id="IPR026040">
    <property type="entry name" value="HyI-like"/>
</dbReference>
<keyword evidence="6 7" id="KW-0413">Isomerase</keyword>
<dbReference type="EC" id="5.3.1.22" evidence="4 7"/>
<evidence type="ECO:0000256" key="4">
    <source>
        <dbReference type="ARBA" id="ARBA00012570"/>
    </source>
</evidence>
<comment type="catalytic activity">
    <reaction evidence="1 7">
        <text>3-hydroxypyruvate = 2-hydroxy-3-oxopropanoate</text>
        <dbReference type="Rhea" id="RHEA:11952"/>
        <dbReference type="ChEBI" id="CHEBI:17180"/>
        <dbReference type="ChEBI" id="CHEBI:57978"/>
        <dbReference type="EC" id="5.3.1.22"/>
    </reaction>
</comment>
<dbReference type="AlphaFoldDB" id="A0A1Y1M9E1"/>
<feature type="active site" description="Proton donor/acceptor" evidence="8">
    <location>
        <position position="162"/>
    </location>
</feature>
<dbReference type="Gene3D" id="3.20.20.150">
    <property type="entry name" value="Divalent-metal-dependent TIM barrel enzymes"/>
    <property type="match status" value="1"/>
</dbReference>
<evidence type="ECO:0000256" key="7">
    <source>
        <dbReference type="PIRNR" id="PIRNR006241"/>
    </source>
</evidence>
<dbReference type="InterPro" id="IPR050417">
    <property type="entry name" value="Sugar_Epim/Isomerase"/>
</dbReference>
<evidence type="ECO:0000313" key="10">
    <source>
        <dbReference type="EMBL" id="JAV82314.1"/>
    </source>
</evidence>
<dbReference type="PANTHER" id="PTHR43489:SF6">
    <property type="entry name" value="HYDROXYPYRUVATE ISOMERASE-RELATED"/>
    <property type="match status" value="1"/>
</dbReference>
<organism evidence="10">
    <name type="scientific">Photinus pyralis</name>
    <name type="common">Common eastern firefly</name>
    <name type="synonym">Lampyris pyralis</name>
    <dbReference type="NCBI Taxonomy" id="7054"/>
    <lineage>
        <taxon>Eukaryota</taxon>
        <taxon>Metazoa</taxon>
        <taxon>Ecdysozoa</taxon>
        <taxon>Arthropoda</taxon>
        <taxon>Hexapoda</taxon>
        <taxon>Insecta</taxon>
        <taxon>Pterygota</taxon>
        <taxon>Neoptera</taxon>
        <taxon>Endopterygota</taxon>
        <taxon>Coleoptera</taxon>
        <taxon>Polyphaga</taxon>
        <taxon>Elateriformia</taxon>
        <taxon>Elateroidea</taxon>
        <taxon>Lampyridae</taxon>
        <taxon>Lampyrinae</taxon>
        <taxon>Photinus</taxon>
    </lineage>
</organism>
<dbReference type="FunFam" id="3.20.20.150:FF:000007">
    <property type="entry name" value="Hydroxypyruvate isomerase"/>
    <property type="match status" value="1"/>
</dbReference>
<name>A0A1Y1M9E1_PHOPY</name>
<dbReference type="PANTHER" id="PTHR43489">
    <property type="entry name" value="ISOMERASE"/>
    <property type="match status" value="1"/>
</dbReference>
<comment type="similarity">
    <text evidence="3 7">Belongs to the hyi family.</text>
</comment>
<proteinExistence type="inferred from homology"/>